<dbReference type="InterPro" id="IPR036691">
    <property type="entry name" value="Endo/exonu/phosph_ase_sf"/>
</dbReference>
<dbReference type="SUPFAM" id="SSF56219">
    <property type="entry name" value="DNase I-like"/>
    <property type="match status" value="1"/>
</dbReference>
<dbReference type="OrthoDB" id="9793162at2"/>
<dbReference type="AlphaFoldDB" id="A0A8J6PF24"/>
<sequence>MESAALTFKVITFNLRKDSFLDRQNRWNYRKYMVSDFIRKSGAAVVGVQELMPKMKKDIMDNLSEYQLFGKGRSKRLFNEHSDILVRNDNLEAKFLKTIWLSKRPEKFGSHAFLAFFPRICTICEVTFKDSGKKVRVFNAHFDHISGFARKVGLEMILEYMDKFQQESPMPMVLMGDFNVRPDNKLVERLRKNKHRFPNIKLVDAYAYANGQVESLNTYHGFKGTTKGNARLDYIFVSDDLEVVNTYVDHTAKDGKFLSDHYPIVATLQFKN</sequence>
<reference evidence="2" key="1">
    <citation type="submission" date="2020-08" db="EMBL/GenBank/DDBJ databases">
        <title>Genome public.</title>
        <authorList>
            <person name="Liu C."/>
            <person name="Sun Q."/>
        </authorList>
    </citation>
    <scope>NUCLEOTIDE SEQUENCE</scope>
    <source>
        <strain evidence="2">NSJ-15</strain>
    </source>
</reference>
<dbReference type="InterPro" id="IPR050410">
    <property type="entry name" value="CCR4/nocturin_mRNA_transcr"/>
</dbReference>
<evidence type="ECO:0000313" key="3">
    <source>
        <dbReference type="Proteomes" id="UP000632659"/>
    </source>
</evidence>
<keyword evidence="2" id="KW-0540">Nuclease</keyword>
<dbReference type="GO" id="GO:0000175">
    <property type="term" value="F:3'-5'-RNA exonuclease activity"/>
    <property type="evidence" value="ECO:0007669"/>
    <property type="project" value="TreeGrafter"/>
</dbReference>
<dbReference type="Gene3D" id="3.60.10.10">
    <property type="entry name" value="Endonuclease/exonuclease/phosphatase"/>
    <property type="match status" value="1"/>
</dbReference>
<comment type="caution">
    <text evidence="2">The sequence shown here is derived from an EMBL/GenBank/DDBJ whole genome shotgun (WGS) entry which is preliminary data.</text>
</comment>
<proteinExistence type="predicted"/>
<dbReference type="GO" id="GO:0004519">
    <property type="term" value="F:endonuclease activity"/>
    <property type="evidence" value="ECO:0007669"/>
    <property type="project" value="UniProtKB-KW"/>
</dbReference>
<dbReference type="PANTHER" id="PTHR12121:SF36">
    <property type="entry name" value="ENDONUCLEASE_EXONUCLEASE_PHOSPHATASE DOMAIN-CONTAINING PROTEIN"/>
    <property type="match status" value="1"/>
</dbReference>
<dbReference type="InterPro" id="IPR005135">
    <property type="entry name" value="Endo/exonuclease/phosphatase"/>
</dbReference>
<dbReference type="Proteomes" id="UP000632659">
    <property type="component" value="Unassembled WGS sequence"/>
</dbReference>
<keyword evidence="2" id="KW-0255">Endonuclease</keyword>
<accession>A0A8J6PF24</accession>
<dbReference type="RefSeq" id="WP_093989434.1">
    <property type="nucleotide sequence ID" value="NZ_FYDD01000004.1"/>
</dbReference>
<protein>
    <submittedName>
        <fullName evidence="2">Endonuclease/exonuclease/phosphatase family protein</fullName>
    </submittedName>
</protein>
<gene>
    <name evidence="2" type="ORF">H8702_05425</name>
</gene>
<evidence type="ECO:0000313" key="2">
    <source>
        <dbReference type="EMBL" id="MBC8610562.1"/>
    </source>
</evidence>
<dbReference type="CDD" id="cd09083">
    <property type="entry name" value="EEP-1"/>
    <property type="match status" value="1"/>
</dbReference>
<keyword evidence="3" id="KW-1185">Reference proteome</keyword>
<organism evidence="2 3">
    <name type="scientific">Massiliimalia timonensis</name>
    <dbReference type="NCBI Taxonomy" id="1987501"/>
    <lineage>
        <taxon>Bacteria</taxon>
        <taxon>Bacillati</taxon>
        <taxon>Bacillota</taxon>
        <taxon>Clostridia</taxon>
        <taxon>Eubacteriales</taxon>
        <taxon>Oscillospiraceae</taxon>
        <taxon>Massiliimalia</taxon>
    </lineage>
</organism>
<evidence type="ECO:0000259" key="1">
    <source>
        <dbReference type="Pfam" id="PF03372"/>
    </source>
</evidence>
<keyword evidence="2" id="KW-0378">Hydrolase</keyword>
<dbReference type="Pfam" id="PF03372">
    <property type="entry name" value="Exo_endo_phos"/>
    <property type="match status" value="1"/>
</dbReference>
<dbReference type="EMBL" id="JACRTL010000002">
    <property type="protein sequence ID" value="MBC8610562.1"/>
    <property type="molecule type" value="Genomic_DNA"/>
</dbReference>
<feature type="domain" description="Endonuclease/exonuclease/phosphatase" evidence="1">
    <location>
        <begin position="11"/>
        <end position="261"/>
    </location>
</feature>
<dbReference type="PANTHER" id="PTHR12121">
    <property type="entry name" value="CARBON CATABOLITE REPRESSOR PROTEIN 4"/>
    <property type="match status" value="1"/>
</dbReference>
<name>A0A8J6PF24_9FIRM</name>